<dbReference type="PANTHER" id="PTHR43421:SF1">
    <property type="entry name" value="METALLOPROTEASE PMBA"/>
    <property type="match status" value="1"/>
</dbReference>
<feature type="region of interest" description="Disordered" evidence="1">
    <location>
        <begin position="90"/>
        <end position="111"/>
    </location>
</feature>
<dbReference type="Gene3D" id="3.30.2290.10">
    <property type="entry name" value="PmbA/TldD superfamily"/>
    <property type="match status" value="1"/>
</dbReference>
<keyword evidence="4" id="KW-1185">Reference proteome</keyword>
<sequence>MELRSLAQNALQRLQHAGFDQALVRTSKRQMDEININHNQASLFRSTEEISLLMEGIIAGRKASITVTQLDEQALTAAVNDLLAAAERAPADEANQVSSAQQIDHQQGPLHSDPELLASKAQEILTFRQAQAPAMQIQEGLASYTCRTVCLLTSKGTDLSASVGYFELSVCGCAKQEQQNSSSNSAGGNCAELSLAPANEWFGIGEMMQTQEQLIVTQSLREKFVGEVILAPQAVEDLLYWLLAQLSDECLLSGSSLYQQELNKVITSPLLSITNRHRAVDCLPFNEEGFVIPEIELLVDGKLQHLLPSFYASNKLKLPHLPTGNGWVIKPGQTKRAEMIAGVERGAIVNRLSMGDPAKNGDFSAVIKNSFLIEQGRQQHGLSEVMIAGNVANMLRDIVAVSQETLDTGALSLPWLRISGVHFS</sequence>
<evidence type="ECO:0000259" key="2">
    <source>
        <dbReference type="Pfam" id="PF19289"/>
    </source>
</evidence>
<dbReference type="InterPro" id="IPR047657">
    <property type="entry name" value="PmbA"/>
</dbReference>
<feature type="compositionally biased region" description="Polar residues" evidence="1">
    <location>
        <begin position="95"/>
        <end position="105"/>
    </location>
</feature>
<reference evidence="4" key="1">
    <citation type="submission" date="2019-02" db="EMBL/GenBank/DDBJ databases">
        <title>Draft genome sequence of Muricauda sp. 176CP4-71.</title>
        <authorList>
            <person name="Park J.-S."/>
        </authorList>
    </citation>
    <scope>NUCLEOTIDE SEQUENCE [LARGE SCALE GENOMIC DNA]</scope>
    <source>
        <strain evidence="4">176GS2-150</strain>
    </source>
</reference>
<dbReference type="InterPro" id="IPR035068">
    <property type="entry name" value="TldD/PmbA_N"/>
</dbReference>
<feature type="domain" description="Metalloprotease TldD/E C-terminal" evidence="2">
    <location>
        <begin position="227"/>
        <end position="423"/>
    </location>
</feature>
<organism evidence="3 4">
    <name type="scientific">Corallincola spongiicola</name>
    <dbReference type="NCBI Taxonomy" id="2520508"/>
    <lineage>
        <taxon>Bacteria</taxon>
        <taxon>Pseudomonadati</taxon>
        <taxon>Pseudomonadota</taxon>
        <taxon>Gammaproteobacteria</taxon>
        <taxon>Alteromonadales</taxon>
        <taxon>Psychromonadaceae</taxon>
        <taxon>Corallincola</taxon>
    </lineage>
</organism>
<gene>
    <name evidence="3" type="ORF">EXY25_07340</name>
</gene>
<name>A0ABY1WQQ9_9GAMM</name>
<accession>A0ABY1WQQ9</accession>
<dbReference type="Proteomes" id="UP000292544">
    <property type="component" value="Unassembled WGS sequence"/>
</dbReference>
<dbReference type="SUPFAM" id="SSF111283">
    <property type="entry name" value="Putative modulator of DNA gyrase, PmbA/TldD"/>
    <property type="match status" value="1"/>
</dbReference>
<dbReference type="Pfam" id="PF19289">
    <property type="entry name" value="PmbA_TldD_3rd"/>
    <property type="match status" value="1"/>
</dbReference>
<comment type="caution">
    <text evidence="3">The sequence shown here is derived from an EMBL/GenBank/DDBJ whole genome shotgun (WGS) entry which is preliminary data.</text>
</comment>
<proteinExistence type="predicted"/>
<dbReference type="InterPro" id="IPR036059">
    <property type="entry name" value="TldD/PmbA_sf"/>
</dbReference>
<evidence type="ECO:0000256" key="1">
    <source>
        <dbReference type="SAM" id="MobiDB-lite"/>
    </source>
</evidence>
<dbReference type="EMBL" id="SHLY01000002">
    <property type="protein sequence ID" value="TAA47052.1"/>
    <property type="molecule type" value="Genomic_DNA"/>
</dbReference>
<protein>
    <recommendedName>
        <fullName evidence="2">Metalloprotease TldD/E C-terminal domain-containing protein</fullName>
    </recommendedName>
</protein>
<dbReference type="InterPro" id="IPR045569">
    <property type="entry name" value="Metalloprtase-TldD/E_C"/>
</dbReference>
<dbReference type="RefSeq" id="WP_130566271.1">
    <property type="nucleotide sequence ID" value="NZ_SHLY01000002.1"/>
</dbReference>
<evidence type="ECO:0000313" key="4">
    <source>
        <dbReference type="Proteomes" id="UP000292544"/>
    </source>
</evidence>
<evidence type="ECO:0000313" key="3">
    <source>
        <dbReference type="EMBL" id="TAA47052.1"/>
    </source>
</evidence>
<dbReference type="PANTHER" id="PTHR43421">
    <property type="entry name" value="METALLOPROTEASE PMBA"/>
    <property type="match status" value="1"/>
</dbReference>